<dbReference type="Proteomes" id="UP000770629">
    <property type="component" value="Unassembled WGS sequence"/>
</dbReference>
<keyword evidence="2" id="KW-1185">Reference proteome</keyword>
<sequence length="92" mass="10475">MYFYAVFALILVAPQYLRLWALAACFVVLVTLGRIAPLQGAIFETYTNPHVLEFFAGAVLGRTYGLTLPLRARSFWVSLHGVAWRLWSSLRR</sequence>
<reference evidence="1 2" key="1">
    <citation type="submission" date="2020-04" db="EMBL/GenBank/DDBJ databases">
        <title>Global-level population genomics: horizontal gene transfer, symbiosis and evolution in Rhizobia.</title>
        <authorList>
            <person name="Gai Y."/>
        </authorList>
    </citation>
    <scope>NUCLEOTIDE SEQUENCE [LARGE SCALE GENOMIC DNA]</scope>
    <source>
        <strain evidence="1 2">BLR33</strain>
    </source>
</reference>
<dbReference type="RefSeq" id="WP_221121409.1">
    <property type="nucleotide sequence ID" value="NZ_JABDYF010000014.1"/>
</dbReference>
<proteinExistence type="predicted"/>
<gene>
    <name evidence="1" type="ORF">HJB60_27415</name>
</gene>
<accession>A0ABS7IQS0</accession>
<comment type="caution">
    <text evidence="1">The sequence shown here is derived from an EMBL/GenBank/DDBJ whole genome shotgun (WGS) entry which is preliminary data.</text>
</comment>
<evidence type="ECO:0000313" key="1">
    <source>
        <dbReference type="EMBL" id="MBX5092867.1"/>
    </source>
</evidence>
<organism evidence="1 2">
    <name type="scientific">Rhizobium lentis</name>
    <dbReference type="NCBI Taxonomy" id="1138194"/>
    <lineage>
        <taxon>Bacteria</taxon>
        <taxon>Pseudomonadati</taxon>
        <taxon>Pseudomonadota</taxon>
        <taxon>Alphaproteobacteria</taxon>
        <taxon>Hyphomicrobiales</taxon>
        <taxon>Rhizobiaceae</taxon>
        <taxon>Rhizobium/Agrobacterium group</taxon>
        <taxon>Rhizobium</taxon>
    </lineage>
</organism>
<protein>
    <submittedName>
        <fullName evidence="1">Uncharacterized protein</fullName>
    </submittedName>
</protein>
<name>A0ABS7IQS0_9HYPH</name>
<evidence type="ECO:0000313" key="2">
    <source>
        <dbReference type="Proteomes" id="UP000770629"/>
    </source>
</evidence>
<dbReference type="EMBL" id="JABDYF010000014">
    <property type="protein sequence ID" value="MBX5092867.1"/>
    <property type="molecule type" value="Genomic_DNA"/>
</dbReference>